<accession>A0A7C0Y2C5</accession>
<dbReference type="EMBL" id="DRBS01000166">
    <property type="protein sequence ID" value="HDD44067.1"/>
    <property type="molecule type" value="Genomic_DNA"/>
</dbReference>
<evidence type="ECO:0000313" key="2">
    <source>
        <dbReference type="EMBL" id="HDD44067.1"/>
    </source>
</evidence>
<reference evidence="2" key="1">
    <citation type="journal article" date="2020" name="mSystems">
        <title>Genome- and Community-Level Interaction Insights into Carbon Utilization and Element Cycling Functions of Hydrothermarchaeota in Hydrothermal Sediment.</title>
        <authorList>
            <person name="Zhou Z."/>
            <person name="Liu Y."/>
            <person name="Xu W."/>
            <person name="Pan J."/>
            <person name="Luo Z.H."/>
            <person name="Li M."/>
        </authorList>
    </citation>
    <scope>NUCLEOTIDE SEQUENCE [LARGE SCALE GENOMIC DNA]</scope>
    <source>
        <strain evidence="2">HyVt-233</strain>
    </source>
</reference>
<feature type="transmembrane region" description="Helical" evidence="1">
    <location>
        <begin position="139"/>
        <end position="162"/>
    </location>
</feature>
<dbReference type="GO" id="GO:0005886">
    <property type="term" value="C:plasma membrane"/>
    <property type="evidence" value="ECO:0007669"/>
    <property type="project" value="UniProtKB-SubCell"/>
</dbReference>
<sequence>MFKFSLLTIKSLLKDRIFIIILSLCFLFFSVPVFSSFSMRQVQEVGITMSLTLNSFILLLLSIFGGMATVWRDIEKKSIYSLLSYPINRSQYLLGRFMGCVILLLMISVINFFLSAIVIKICASMYKSRLPILWENISFAFLFTFFKYILLLAIGFLCISFSTSFFTPFFLTIAIYIAGNASQGIYEYVLNEAAKKYPFWFKDIIKTIYYFLPNFSAFDFTAHASYALKMSYKSLLFTSFYFLSYFLIIISLACIIFSRRDML</sequence>
<feature type="transmembrane region" description="Helical" evidence="1">
    <location>
        <begin position="51"/>
        <end position="72"/>
    </location>
</feature>
<dbReference type="Proteomes" id="UP000886289">
    <property type="component" value="Unassembled WGS sequence"/>
</dbReference>
<dbReference type="GO" id="GO:0140359">
    <property type="term" value="F:ABC-type transporter activity"/>
    <property type="evidence" value="ECO:0007669"/>
    <property type="project" value="InterPro"/>
</dbReference>
<dbReference type="AlphaFoldDB" id="A0A7C0Y2C5"/>
<feature type="transmembrane region" description="Helical" evidence="1">
    <location>
        <begin position="17"/>
        <end position="39"/>
    </location>
</feature>
<evidence type="ECO:0000256" key="1">
    <source>
        <dbReference type="SAM" id="Phobius"/>
    </source>
</evidence>
<proteinExistence type="predicted"/>
<keyword evidence="1" id="KW-0812">Transmembrane</keyword>
<gene>
    <name evidence="2" type="ORF">ENG63_04300</name>
</gene>
<name>A0A7C0Y2C5_DESA2</name>
<organism evidence="2">
    <name type="scientific">Desulfofervidus auxilii</name>
    <dbReference type="NCBI Taxonomy" id="1621989"/>
    <lineage>
        <taxon>Bacteria</taxon>
        <taxon>Pseudomonadati</taxon>
        <taxon>Thermodesulfobacteriota</taxon>
        <taxon>Candidatus Desulfofervidia</taxon>
        <taxon>Candidatus Desulfofervidales</taxon>
        <taxon>Candidatus Desulfofervidaceae</taxon>
        <taxon>Candidatus Desulfofervidus</taxon>
    </lineage>
</organism>
<keyword evidence="1" id="KW-0472">Membrane</keyword>
<dbReference type="Pfam" id="PF12679">
    <property type="entry name" value="ABC2_membrane_2"/>
    <property type="match status" value="1"/>
</dbReference>
<feature type="transmembrane region" description="Helical" evidence="1">
    <location>
        <begin position="92"/>
        <end position="119"/>
    </location>
</feature>
<protein>
    <submittedName>
        <fullName evidence="2">ABC transporter permease</fullName>
    </submittedName>
</protein>
<dbReference type="PANTHER" id="PTHR43471:SF10">
    <property type="entry name" value="SLL1107 PROTEIN"/>
    <property type="match status" value="1"/>
</dbReference>
<comment type="caution">
    <text evidence="2">The sequence shown here is derived from an EMBL/GenBank/DDBJ whole genome shotgun (WGS) entry which is preliminary data.</text>
</comment>
<feature type="transmembrane region" description="Helical" evidence="1">
    <location>
        <begin position="234"/>
        <end position="257"/>
    </location>
</feature>
<dbReference type="PANTHER" id="PTHR43471">
    <property type="entry name" value="ABC TRANSPORTER PERMEASE"/>
    <property type="match status" value="1"/>
</dbReference>
<keyword evidence="1" id="KW-1133">Transmembrane helix</keyword>
<feature type="transmembrane region" description="Helical" evidence="1">
    <location>
        <begin position="168"/>
        <end position="186"/>
    </location>
</feature>